<evidence type="ECO:0000313" key="4">
    <source>
        <dbReference type="Proteomes" id="UP000831785"/>
    </source>
</evidence>
<dbReference type="EMBL" id="CP095049">
    <property type="protein sequence ID" value="UOQ55246.1"/>
    <property type="molecule type" value="Genomic_DNA"/>
</dbReference>
<feature type="domain" description="Activator of Hsp90 ATPase homologue 1/2-like C-terminal" evidence="2">
    <location>
        <begin position="11"/>
        <end position="143"/>
    </location>
</feature>
<comment type="similarity">
    <text evidence="1">Belongs to the AHA1 family.</text>
</comment>
<dbReference type="Pfam" id="PF08327">
    <property type="entry name" value="AHSA1"/>
    <property type="match status" value="1"/>
</dbReference>
<name>A0ABY4FGK1_9BACT</name>
<proteinExistence type="inferred from homology"/>
<organism evidence="3 4">
    <name type="scientific">Hymenobacter cellulosivorans</name>
    <dbReference type="NCBI Taxonomy" id="2932249"/>
    <lineage>
        <taxon>Bacteria</taxon>
        <taxon>Pseudomonadati</taxon>
        <taxon>Bacteroidota</taxon>
        <taxon>Cytophagia</taxon>
        <taxon>Cytophagales</taxon>
        <taxon>Hymenobacteraceae</taxon>
        <taxon>Hymenobacter</taxon>
    </lineage>
</organism>
<evidence type="ECO:0000259" key="2">
    <source>
        <dbReference type="Pfam" id="PF08327"/>
    </source>
</evidence>
<dbReference type="InterPro" id="IPR013538">
    <property type="entry name" value="ASHA1/2-like_C"/>
</dbReference>
<dbReference type="RefSeq" id="WP_244723640.1">
    <property type="nucleotide sequence ID" value="NZ_CP095049.1"/>
</dbReference>
<evidence type="ECO:0000256" key="1">
    <source>
        <dbReference type="ARBA" id="ARBA00006817"/>
    </source>
</evidence>
<dbReference type="InterPro" id="IPR023393">
    <property type="entry name" value="START-like_dom_sf"/>
</dbReference>
<dbReference type="Gene3D" id="3.30.530.20">
    <property type="match status" value="1"/>
</dbReference>
<dbReference type="Proteomes" id="UP000831785">
    <property type="component" value="Chromosome"/>
</dbReference>
<reference evidence="3 4" key="1">
    <citation type="submission" date="2022-04" db="EMBL/GenBank/DDBJ databases">
        <title>Hymenobacter sp. isolated from the air.</title>
        <authorList>
            <person name="Won M."/>
            <person name="Lee C.-M."/>
            <person name="Woen H.-Y."/>
            <person name="Kwon S.-W."/>
        </authorList>
    </citation>
    <scope>NUCLEOTIDE SEQUENCE [LARGE SCALE GENOMIC DNA]</scope>
    <source>
        <strain evidence="4">5116 S-27</strain>
    </source>
</reference>
<evidence type="ECO:0000313" key="3">
    <source>
        <dbReference type="EMBL" id="UOQ55246.1"/>
    </source>
</evidence>
<gene>
    <name evidence="3" type="ORF">MUN80_10920</name>
</gene>
<accession>A0ABY4FGK1</accession>
<sequence>MKKACFSIMINAPKEKVWNVLWGEQTYGQWASVFSPGSHAQSDWQEGSQVVFSSANGGSMYSQIAQQTLHEYISFQHLGQVKDGQQQPFDQNNQDWAGATENYTLRQIGNTTELTVEMDVPENHQAYFAETFPRALEKVKELAEA</sequence>
<protein>
    <submittedName>
        <fullName evidence="3">SRPBCC domain-containing protein</fullName>
    </submittedName>
</protein>
<dbReference type="SUPFAM" id="SSF55961">
    <property type="entry name" value="Bet v1-like"/>
    <property type="match status" value="1"/>
</dbReference>
<keyword evidence="4" id="KW-1185">Reference proteome</keyword>